<dbReference type="GO" id="GO:0006891">
    <property type="term" value="P:intra-Golgi vesicle-mediated transport"/>
    <property type="evidence" value="ECO:0007669"/>
    <property type="project" value="TreeGrafter"/>
</dbReference>
<keyword evidence="7" id="KW-0472">Membrane</keyword>
<protein>
    <recommendedName>
        <fullName evidence="3">Conserved oligomeric Golgi complex subunit 2</fullName>
    </recommendedName>
    <alternativeName>
        <fullName evidence="8">Component of oligomeric Golgi complex 2</fullName>
    </alternativeName>
</protein>
<gene>
    <name evidence="10" type="ORF">ANCDUO_20479</name>
</gene>
<evidence type="ECO:0000256" key="2">
    <source>
        <dbReference type="ARBA" id="ARBA00007603"/>
    </source>
</evidence>
<keyword evidence="4" id="KW-0813">Transport</keyword>
<dbReference type="GO" id="GO:0000139">
    <property type="term" value="C:Golgi membrane"/>
    <property type="evidence" value="ECO:0007669"/>
    <property type="project" value="UniProtKB-SubCell"/>
</dbReference>
<keyword evidence="11" id="KW-1185">Reference proteome</keyword>
<dbReference type="AlphaFoldDB" id="A0A0C2FX45"/>
<feature type="non-terminal residue" evidence="10">
    <location>
        <position position="1"/>
    </location>
</feature>
<evidence type="ECO:0000256" key="4">
    <source>
        <dbReference type="ARBA" id="ARBA00022448"/>
    </source>
</evidence>
<evidence type="ECO:0000313" key="11">
    <source>
        <dbReference type="Proteomes" id="UP000054047"/>
    </source>
</evidence>
<dbReference type="PANTHER" id="PTHR12961:SF0">
    <property type="entry name" value="CONSERVED OLIGOMERIC GOLGI COMPLEX SUBUNIT 2"/>
    <property type="match status" value="1"/>
</dbReference>
<sequence>DLRMSTGGREPVSPRIFAPSSLVFDDSQLCFNKNHFGRPDFNVQRFMNLARRRAGLKQIQQDLRLYLKSVQHSMIELINDDYADFVHLSSNLVSLQSSIDKIENDMNTIWTEFESSTSDAVQTAERVESFCVELSQNRASQIEIRHRISFLSALQRLSNLMKNIPETISALWLEKVSSCLVDASSYKEKLAKDSRECKMFNKKYSKLESPPCTILLR</sequence>
<dbReference type="PANTHER" id="PTHR12961">
    <property type="entry name" value="CONSERVED OLIGOMERIC GOLGI COMPLEX COMPONENT 2"/>
    <property type="match status" value="1"/>
</dbReference>
<dbReference type="InterPro" id="IPR024602">
    <property type="entry name" value="COG_su2_N"/>
</dbReference>
<dbReference type="GO" id="GO:0007030">
    <property type="term" value="P:Golgi organization"/>
    <property type="evidence" value="ECO:0007669"/>
    <property type="project" value="InterPro"/>
</dbReference>
<keyword evidence="6" id="KW-0333">Golgi apparatus</keyword>
<dbReference type="OrthoDB" id="332281at2759"/>
<accession>A0A0C2FX45</accession>
<organism evidence="10 11">
    <name type="scientific">Ancylostoma duodenale</name>
    <dbReference type="NCBI Taxonomy" id="51022"/>
    <lineage>
        <taxon>Eukaryota</taxon>
        <taxon>Metazoa</taxon>
        <taxon>Ecdysozoa</taxon>
        <taxon>Nematoda</taxon>
        <taxon>Chromadorea</taxon>
        <taxon>Rhabditida</taxon>
        <taxon>Rhabditina</taxon>
        <taxon>Rhabditomorpha</taxon>
        <taxon>Strongyloidea</taxon>
        <taxon>Ancylostomatidae</taxon>
        <taxon>Ancylostomatinae</taxon>
        <taxon>Ancylostoma</taxon>
    </lineage>
</organism>
<evidence type="ECO:0000256" key="1">
    <source>
        <dbReference type="ARBA" id="ARBA00004395"/>
    </source>
</evidence>
<dbReference type="GO" id="GO:0017119">
    <property type="term" value="C:Golgi transport complex"/>
    <property type="evidence" value="ECO:0007669"/>
    <property type="project" value="TreeGrafter"/>
</dbReference>
<evidence type="ECO:0000256" key="8">
    <source>
        <dbReference type="ARBA" id="ARBA00031344"/>
    </source>
</evidence>
<dbReference type="EMBL" id="KN753414">
    <property type="protein sequence ID" value="KIH49446.1"/>
    <property type="molecule type" value="Genomic_DNA"/>
</dbReference>
<evidence type="ECO:0000256" key="6">
    <source>
        <dbReference type="ARBA" id="ARBA00023034"/>
    </source>
</evidence>
<dbReference type="InterPro" id="IPR009316">
    <property type="entry name" value="COG2"/>
</dbReference>
<feature type="domain" description="Conserved oligomeric Golgi complex subunit 2 N-terminal" evidence="9">
    <location>
        <begin position="29"/>
        <end position="103"/>
    </location>
</feature>
<evidence type="ECO:0000256" key="3">
    <source>
        <dbReference type="ARBA" id="ARBA00020977"/>
    </source>
</evidence>
<dbReference type="Proteomes" id="UP000054047">
    <property type="component" value="Unassembled WGS sequence"/>
</dbReference>
<proteinExistence type="inferred from homology"/>
<comment type="subcellular location">
    <subcellularLocation>
        <location evidence="1">Golgi apparatus membrane</location>
        <topology evidence="1">Peripheral membrane protein</topology>
    </subcellularLocation>
</comment>
<dbReference type="GO" id="GO:0015031">
    <property type="term" value="P:protein transport"/>
    <property type="evidence" value="ECO:0007669"/>
    <property type="project" value="UniProtKB-KW"/>
</dbReference>
<name>A0A0C2FX45_9BILA</name>
<evidence type="ECO:0000256" key="5">
    <source>
        <dbReference type="ARBA" id="ARBA00022927"/>
    </source>
</evidence>
<comment type="similarity">
    <text evidence="2">Belongs to the COG2 family.</text>
</comment>
<reference evidence="10 11" key="1">
    <citation type="submission" date="2013-12" db="EMBL/GenBank/DDBJ databases">
        <title>Draft genome of the parsitic nematode Ancylostoma duodenale.</title>
        <authorList>
            <person name="Mitreva M."/>
        </authorList>
    </citation>
    <scope>NUCLEOTIDE SEQUENCE [LARGE SCALE GENOMIC DNA]</scope>
    <source>
        <strain evidence="10 11">Zhejiang</strain>
    </source>
</reference>
<evidence type="ECO:0000313" key="10">
    <source>
        <dbReference type="EMBL" id="KIH49446.1"/>
    </source>
</evidence>
<evidence type="ECO:0000256" key="7">
    <source>
        <dbReference type="ARBA" id="ARBA00023136"/>
    </source>
</evidence>
<dbReference type="Pfam" id="PF06148">
    <property type="entry name" value="COG2_N"/>
    <property type="match status" value="1"/>
</dbReference>
<keyword evidence="5" id="KW-0653">Protein transport</keyword>
<evidence type="ECO:0000259" key="9">
    <source>
        <dbReference type="Pfam" id="PF06148"/>
    </source>
</evidence>